<organism evidence="1 2">
    <name type="scientific">Nocardioides marinisabuli</name>
    <dbReference type="NCBI Taxonomy" id="419476"/>
    <lineage>
        <taxon>Bacteria</taxon>
        <taxon>Bacillati</taxon>
        <taxon>Actinomycetota</taxon>
        <taxon>Actinomycetes</taxon>
        <taxon>Propionibacteriales</taxon>
        <taxon>Nocardioidaceae</taxon>
        <taxon>Nocardioides</taxon>
    </lineage>
</organism>
<reference evidence="1 2" key="1">
    <citation type="submission" date="2020-07" db="EMBL/GenBank/DDBJ databases">
        <title>Sequencing the genomes of 1000 actinobacteria strains.</title>
        <authorList>
            <person name="Klenk H.-P."/>
        </authorList>
    </citation>
    <scope>NUCLEOTIDE SEQUENCE [LARGE SCALE GENOMIC DNA]</scope>
    <source>
        <strain evidence="1 2">DSM 18965</strain>
    </source>
</reference>
<dbReference type="RefSeq" id="WP_179614879.1">
    <property type="nucleotide sequence ID" value="NZ_CP059163.1"/>
</dbReference>
<gene>
    <name evidence="1" type="ORF">BKA08_001302</name>
</gene>
<comment type="caution">
    <text evidence="1">The sequence shown here is derived from an EMBL/GenBank/DDBJ whole genome shotgun (WGS) entry which is preliminary data.</text>
</comment>
<evidence type="ECO:0000313" key="2">
    <source>
        <dbReference type="Proteomes" id="UP000516957"/>
    </source>
</evidence>
<evidence type="ECO:0000313" key="1">
    <source>
        <dbReference type="EMBL" id="NYD57064.1"/>
    </source>
</evidence>
<protein>
    <submittedName>
        <fullName evidence="1">Uncharacterized protein</fullName>
    </submittedName>
</protein>
<dbReference type="AlphaFoldDB" id="A0A7Y9F032"/>
<sequence length="155" mass="16904">MRRRWTSRVAVAVGLLGVVLLVLQVAGFDPVPARVVLIGAVCAAATWVTLDVLVDAGPGWEVDVAPAVPEPSADTRLATYRRMLDSHRQGAGDDPAVRDALARLARRSLAHRHHLAWDDPAAGQHVHPDLRTLLGAQRPLRPAEIERCLHHIEEI</sequence>
<proteinExistence type="predicted"/>
<accession>A0A7Y9F032</accession>
<name>A0A7Y9F032_9ACTN</name>
<dbReference type="Proteomes" id="UP000516957">
    <property type="component" value="Unassembled WGS sequence"/>
</dbReference>
<dbReference type="EMBL" id="JACCBE010000001">
    <property type="protein sequence ID" value="NYD57064.1"/>
    <property type="molecule type" value="Genomic_DNA"/>
</dbReference>
<keyword evidence="2" id="KW-1185">Reference proteome</keyword>